<dbReference type="OrthoDB" id="9799703at2"/>
<dbReference type="InterPro" id="IPR008538">
    <property type="entry name" value="Uma2"/>
</dbReference>
<feature type="domain" description="Putative restriction endonuclease" evidence="1">
    <location>
        <begin position="17"/>
        <end position="179"/>
    </location>
</feature>
<dbReference type="InterPro" id="IPR011335">
    <property type="entry name" value="Restrct_endonuc-II-like"/>
</dbReference>
<dbReference type="AlphaFoldDB" id="A0A1H3RTC1"/>
<keyword evidence="3" id="KW-1185">Reference proteome</keyword>
<evidence type="ECO:0000313" key="3">
    <source>
        <dbReference type="Proteomes" id="UP000199632"/>
    </source>
</evidence>
<dbReference type="PANTHER" id="PTHR35400">
    <property type="entry name" value="SLR1083 PROTEIN"/>
    <property type="match status" value="1"/>
</dbReference>
<dbReference type="InterPro" id="IPR012296">
    <property type="entry name" value="Nuclease_put_TT1808"/>
</dbReference>
<evidence type="ECO:0000313" key="2">
    <source>
        <dbReference type="EMBL" id="SDZ28926.1"/>
    </source>
</evidence>
<dbReference type="CDD" id="cd06260">
    <property type="entry name" value="DUF820-like"/>
    <property type="match status" value="1"/>
</dbReference>
<keyword evidence="2" id="KW-0255">Endonuclease</keyword>
<dbReference type="Proteomes" id="UP000199632">
    <property type="component" value="Unassembled WGS sequence"/>
</dbReference>
<protein>
    <submittedName>
        <fullName evidence="2">Endonuclease, Uma2 family (Restriction endonuclease fold)</fullName>
    </submittedName>
</protein>
<sequence>MTLATLDWASLGPWSEDDFFQLGETPNRIELIDGSLLVSPAPSKRHQHLSLQLAVAFNAAARAGGLVVYEAVNVRLKTNRIVIPDLVVADTDHEGSVVEAGEVKLVCEIVSPSNAVTDRVTKMNLYADAGIQGYLLVERDDSGLLLRMFRLEGEHYVLSAEARSGQVLRLEDPVSLDLEVDRLA</sequence>
<dbReference type="Pfam" id="PF05685">
    <property type="entry name" value="Uma2"/>
    <property type="match status" value="1"/>
</dbReference>
<evidence type="ECO:0000259" key="1">
    <source>
        <dbReference type="Pfam" id="PF05685"/>
    </source>
</evidence>
<dbReference type="EMBL" id="FNQB01000002">
    <property type="protein sequence ID" value="SDZ28926.1"/>
    <property type="molecule type" value="Genomic_DNA"/>
</dbReference>
<accession>A0A1H3RTC1</accession>
<keyword evidence="2" id="KW-0540">Nuclease</keyword>
<keyword evidence="2" id="KW-0378">Hydrolase</keyword>
<dbReference type="GO" id="GO:0004519">
    <property type="term" value="F:endonuclease activity"/>
    <property type="evidence" value="ECO:0007669"/>
    <property type="project" value="UniProtKB-KW"/>
</dbReference>
<organism evidence="2 3">
    <name type="scientific">Asanoa ishikariensis</name>
    <dbReference type="NCBI Taxonomy" id="137265"/>
    <lineage>
        <taxon>Bacteria</taxon>
        <taxon>Bacillati</taxon>
        <taxon>Actinomycetota</taxon>
        <taxon>Actinomycetes</taxon>
        <taxon>Micromonosporales</taxon>
        <taxon>Micromonosporaceae</taxon>
        <taxon>Asanoa</taxon>
    </lineage>
</organism>
<name>A0A1H3RTC1_9ACTN</name>
<dbReference type="RefSeq" id="WP_090795034.1">
    <property type="nucleotide sequence ID" value="NZ_BOND01000020.1"/>
</dbReference>
<dbReference type="SUPFAM" id="SSF52980">
    <property type="entry name" value="Restriction endonuclease-like"/>
    <property type="match status" value="1"/>
</dbReference>
<gene>
    <name evidence="2" type="ORF">SAMN05421684_4195</name>
</gene>
<dbReference type="Gene3D" id="3.90.1570.10">
    <property type="entry name" value="tt1808, chain A"/>
    <property type="match status" value="1"/>
</dbReference>
<reference evidence="3" key="1">
    <citation type="submission" date="2016-10" db="EMBL/GenBank/DDBJ databases">
        <authorList>
            <person name="Varghese N."/>
            <person name="Submissions S."/>
        </authorList>
    </citation>
    <scope>NUCLEOTIDE SEQUENCE [LARGE SCALE GENOMIC DNA]</scope>
    <source>
        <strain evidence="3">DSM 44718</strain>
    </source>
</reference>
<proteinExistence type="predicted"/>
<dbReference type="PANTHER" id="PTHR35400:SF3">
    <property type="entry name" value="SLL1072 PROTEIN"/>
    <property type="match status" value="1"/>
</dbReference>
<dbReference type="STRING" id="137265.SAMN05421684_4195"/>